<dbReference type="KEGG" id="halg:HUG10_21290"/>
<geneLocation type="plasmid" evidence="2 3">
    <name>unnamed3</name>
</geneLocation>
<evidence type="ECO:0000313" key="2">
    <source>
        <dbReference type="EMBL" id="QLG30124.1"/>
    </source>
</evidence>
<dbReference type="OrthoDB" id="307376at2157"/>
<name>A0A7D5GQ28_9EURY</name>
<evidence type="ECO:0000256" key="1">
    <source>
        <dbReference type="SAM" id="MobiDB-lite"/>
    </source>
</evidence>
<sequence length="104" mass="11823">MEAKDIDDIPDELIEKVINTQGFQKMVKYSQLADSVEVLEDDDSLFNSLVKNITSKHKNGISEESTREFFALFVEEVQTFTEPLVDDDGGEIDSAELEDLYVEE</sequence>
<dbReference type="RefSeq" id="WP_179171698.1">
    <property type="nucleotide sequence ID" value="NZ_CP058532.1"/>
</dbReference>
<keyword evidence="2" id="KW-0614">Plasmid</keyword>
<protein>
    <submittedName>
        <fullName evidence="2">Uncharacterized protein</fullName>
    </submittedName>
</protein>
<dbReference type="EMBL" id="CP058532">
    <property type="protein sequence ID" value="QLG30124.1"/>
    <property type="molecule type" value="Genomic_DNA"/>
</dbReference>
<evidence type="ECO:0000313" key="3">
    <source>
        <dbReference type="Proteomes" id="UP000509750"/>
    </source>
</evidence>
<accession>A0A7D5GQ28</accession>
<reference evidence="2 3" key="1">
    <citation type="submission" date="2020-07" db="EMBL/GenBank/DDBJ databases">
        <title>Gai3-2, isolated from salt lake.</title>
        <authorList>
            <person name="Cui H."/>
            <person name="Shi X."/>
        </authorList>
    </citation>
    <scope>NUCLEOTIDE SEQUENCE [LARGE SCALE GENOMIC DNA]</scope>
    <source>
        <strain evidence="2 3">Gai3-2</strain>
        <plasmid evidence="2 3">unnamed3</plasmid>
    </source>
</reference>
<proteinExistence type="predicted"/>
<feature type="region of interest" description="Disordered" evidence="1">
    <location>
        <begin position="84"/>
        <end position="104"/>
    </location>
</feature>
<dbReference type="Proteomes" id="UP000509750">
    <property type="component" value="Plasmid unnamed3"/>
</dbReference>
<organism evidence="2 3">
    <name type="scientific">Halorarum halophilum</name>
    <dbReference type="NCBI Taxonomy" id="2743090"/>
    <lineage>
        <taxon>Archaea</taxon>
        <taxon>Methanobacteriati</taxon>
        <taxon>Methanobacteriota</taxon>
        <taxon>Stenosarchaea group</taxon>
        <taxon>Halobacteria</taxon>
        <taxon>Halobacteriales</taxon>
        <taxon>Haloferacaceae</taxon>
        <taxon>Halorarum</taxon>
    </lineage>
</organism>
<dbReference type="AlphaFoldDB" id="A0A7D5GQ28"/>
<dbReference type="GeneID" id="56031425"/>
<gene>
    <name evidence="2" type="ORF">HUG10_21290</name>
</gene>
<keyword evidence="3" id="KW-1185">Reference proteome</keyword>